<reference evidence="1" key="1">
    <citation type="submission" date="2021-06" db="EMBL/GenBank/DDBJ databases">
        <authorList>
            <person name="Hodson N. C."/>
            <person name="Mongue J. A."/>
            <person name="Jaron S. K."/>
        </authorList>
    </citation>
    <scope>NUCLEOTIDE SEQUENCE</scope>
</reference>
<dbReference type="OrthoDB" id="6610558at2759"/>
<dbReference type="EMBL" id="CAJVCH010057515">
    <property type="protein sequence ID" value="CAG7718960.1"/>
    <property type="molecule type" value="Genomic_DNA"/>
</dbReference>
<evidence type="ECO:0000313" key="1">
    <source>
        <dbReference type="EMBL" id="CAG7718960.1"/>
    </source>
</evidence>
<comment type="caution">
    <text evidence="1">The sequence shown here is derived from an EMBL/GenBank/DDBJ whole genome shotgun (WGS) entry which is preliminary data.</text>
</comment>
<name>A0A8J2JF11_9HEXA</name>
<protein>
    <recommendedName>
        <fullName evidence="3">DNA-directed DNA polymerase</fullName>
    </recommendedName>
</protein>
<sequence length="437" mass="50796">METNKFPHSDFQWENVEQLKKINWLSPEIQSRERTRGYILETTLEIPPALQDISESLPLVPERRHVQLEDLSPDQIQTMNSLGAATARTYLSTSKLLSTFYEKKHYVLHYRVLMFYLRMGVVLKDIHSGFSFEEKAFLKSFIESNTEKRKRAKTDSEEALLKLVNNGTFGKFLQSGENMLTIRFCGGREKARQLLSMEGCVDFDIINEHLCILKFKPTSIMLNKPLQVGMSVLDFAKEIFYSGVYEQLGSMFDKNMYSIFTDTDSTLMEIQGNEKDIWRKIVARKEMFDFSKIPKDHEIFTMFPEFPDLREFNRNSSGKWKIESLDVSQSVTLKSKQYSLIYHNQASKPLMKNKGIPSATLETFCSHDTYKNVVVTTDPCEKVKKVDVSNIRSYNHVLYKTMSKKLGFHCLDFSRVYPKSNDYNYSLPFGSYKLSNM</sequence>
<keyword evidence="2" id="KW-1185">Reference proteome</keyword>
<dbReference type="Proteomes" id="UP000708208">
    <property type="component" value="Unassembled WGS sequence"/>
</dbReference>
<evidence type="ECO:0000313" key="2">
    <source>
        <dbReference type="Proteomes" id="UP000708208"/>
    </source>
</evidence>
<accession>A0A8J2JF11</accession>
<dbReference type="AlphaFoldDB" id="A0A8J2JF11"/>
<gene>
    <name evidence="1" type="ORF">AFUS01_LOCUS8313</name>
</gene>
<organism evidence="1 2">
    <name type="scientific">Allacma fusca</name>
    <dbReference type="NCBI Taxonomy" id="39272"/>
    <lineage>
        <taxon>Eukaryota</taxon>
        <taxon>Metazoa</taxon>
        <taxon>Ecdysozoa</taxon>
        <taxon>Arthropoda</taxon>
        <taxon>Hexapoda</taxon>
        <taxon>Collembola</taxon>
        <taxon>Symphypleona</taxon>
        <taxon>Sminthuridae</taxon>
        <taxon>Allacma</taxon>
    </lineage>
</organism>
<evidence type="ECO:0008006" key="3">
    <source>
        <dbReference type="Google" id="ProtNLM"/>
    </source>
</evidence>
<proteinExistence type="predicted"/>